<accession>A0A5C1QQY7</accession>
<proteinExistence type="predicted"/>
<dbReference type="KEGG" id="ock:EXM22_13925"/>
<feature type="domain" description="Rhodanese" evidence="2">
    <location>
        <begin position="43"/>
        <end position="128"/>
    </location>
</feature>
<evidence type="ECO:0000256" key="1">
    <source>
        <dbReference type="SAM" id="SignalP"/>
    </source>
</evidence>
<dbReference type="CDD" id="cd00158">
    <property type="entry name" value="RHOD"/>
    <property type="match status" value="1"/>
</dbReference>
<dbReference type="Proteomes" id="UP000324209">
    <property type="component" value="Chromosome"/>
</dbReference>
<dbReference type="PROSITE" id="PS50206">
    <property type="entry name" value="RHODANESE_3"/>
    <property type="match status" value="1"/>
</dbReference>
<dbReference type="RefSeq" id="WP_149487110.1">
    <property type="nucleotide sequence ID" value="NZ_CP036150.1"/>
</dbReference>
<name>A0A5C1QQY7_9SPIO</name>
<gene>
    <name evidence="3" type="ORF">EXM22_13925</name>
</gene>
<dbReference type="AlphaFoldDB" id="A0A5C1QQY7"/>
<feature type="signal peptide" evidence="1">
    <location>
        <begin position="1"/>
        <end position="27"/>
    </location>
</feature>
<reference evidence="3 4" key="1">
    <citation type="submission" date="2019-02" db="EMBL/GenBank/DDBJ databases">
        <title>Complete Genome Sequence and Methylome Analysis of free living Spirochaetas.</title>
        <authorList>
            <person name="Fomenkov A."/>
            <person name="Dubinina G."/>
            <person name="Leshcheva N."/>
            <person name="Mikheeva N."/>
            <person name="Grabovich M."/>
            <person name="Vincze T."/>
            <person name="Roberts R.J."/>
        </authorList>
    </citation>
    <scope>NUCLEOTIDE SEQUENCE [LARGE SCALE GENOMIC DNA]</scope>
    <source>
        <strain evidence="3 4">K2</strain>
    </source>
</reference>
<feature type="chain" id="PRO_5022771497" evidence="1">
    <location>
        <begin position="28"/>
        <end position="128"/>
    </location>
</feature>
<evidence type="ECO:0000313" key="3">
    <source>
        <dbReference type="EMBL" id="QEN09034.1"/>
    </source>
</evidence>
<dbReference type="PANTHER" id="PTHR43031:SF1">
    <property type="entry name" value="PYRIDINE NUCLEOTIDE-DISULPHIDE OXIDOREDUCTASE"/>
    <property type="match status" value="1"/>
</dbReference>
<dbReference type="EMBL" id="CP036150">
    <property type="protein sequence ID" value="QEN09034.1"/>
    <property type="molecule type" value="Genomic_DNA"/>
</dbReference>
<dbReference type="PANTHER" id="PTHR43031">
    <property type="entry name" value="FAD-DEPENDENT OXIDOREDUCTASE"/>
    <property type="match status" value="1"/>
</dbReference>
<protein>
    <submittedName>
        <fullName evidence="3">Rhodanese-like domain-containing protein</fullName>
    </submittedName>
</protein>
<dbReference type="InterPro" id="IPR050229">
    <property type="entry name" value="GlpE_sulfurtransferase"/>
</dbReference>
<dbReference type="InterPro" id="IPR001763">
    <property type="entry name" value="Rhodanese-like_dom"/>
</dbReference>
<keyword evidence="4" id="KW-1185">Reference proteome</keyword>
<organism evidence="3 4">
    <name type="scientific">Oceanispirochaeta crateris</name>
    <dbReference type="NCBI Taxonomy" id="2518645"/>
    <lineage>
        <taxon>Bacteria</taxon>
        <taxon>Pseudomonadati</taxon>
        <taxon>Spirochaetota</taxon>
        <taxon>Spirochaetia</taxon>
        <taxon>Spirochaetales</taxon>
        <taxon>Spirochaetaceae</taxon>
        <taxon>Oceanispirochaeta</taxon>
    </lineage>
</organism>
<dbReference type="OrthoDB" id="9800872at2"/>
<keyword evidence="1" id="KW-0732">Signal</keyword>
<dbReference type="SMART" id="SM00450">
    <property type="entry name" value="RHOD"/>
    <property type="match status" value="1"/>
</dbReference>
<dbReference type="InterPro" id="IPR036873">
    <property type="entry name" value="Rhodanese-like_dom_sf"/>
</dbReference>
<evidence type="ECO:0000259" key="2">
    <source>
        <dbReference type="PROSITE" id="PS50206"/>
    </source>
</evidence>
<evidence type="ECO:0000313" key="4">
    <source>
        <dbReference type="Proteomes" id="UP000324209"/>
    </source>
</evidence>
<sequence length="128" mass="14166">MKVKIMKRAMFMIVMIVSISGFAIAEAADYREESNLKSLIESDRDDYLFIDVRTGGEYASGHIPKSLNIPYETLPSSLPHGTEKDALIILYCRSGNRSGIATRALEKAGYTNVQDFGGIGRWSGTLEK</sequence>
<dbReference type="Gene3D" id="3.40.250.10">
    <property type="entry name" value="Rhodanese-like domain"/>
    <property type="match status" value="1"/>
</dbReference>
<dbReference type="Pfam" id="PF00581">
    <property type="entry name" value="Rhodanese"/>
    <property type="match status" value="1"/>
</dbReference>
<dbReference type="SUPFAM" id="SSF52821">
    <property type="entry name" value="Rhodanese/Cell cycle control phosphatase"/>
    <property type="match status" value="1"/>
</dbReference>